<dbReference type="Pfam" id="PF01903">
    <property type="entry name" value="CbiX"/>
    <property type="match status" value="1"/>
</dbReference>
<proteinExistence type="predicted"/>
<evidence type="ECO:0000256" key="2">
    <source>
        <dbReference type="ARBA" id="ARBA00023239"/>
    </source>
</evidence>
<dbReference type="InParanoid" id="A0A2T0GXA7"/>
<sequence>MSESTVPTGKNAAGAATSPVASVTDPPSLLVVAHGSRDPRAGETVERLAGAAAETLRVRHRVANVDVTGPTVAEALDELPGPVVAVPAFLSSGYHVRTDLPAQLAAHGRAEVTVSEPLGPAEELVGVMVRGLDRIGWCPGDPVVFAAAGSADPGALADVRGMAAALGARVHPRGEPLRPTYVTSAEPRTSAVCAAGGYGPRTFVAPYLLAPGLFHQWLSELPSAGVAAPLGEDREVARLVVRRYRAALARLPWRGR</sequence>
<keyword evidence="2" id="KW-0456">Lyase</keyword>
<feature type="region of interest" description="Disordered" evidence="3">
    <location>
        <begin position="1"/>
        <end position="23"/>
    </location>
</feature>
<dbReference type="GO" id="GO:0046872">
    <property type="term" value="F:metal ion binding"/>
    <property type="evidence" value="ECO:0007669"/>
    <property type="project" value="UniProtKB-KW"/>
</dbReference>
<dbReference type="Gene3D" id="3.40.50.1400">
    <property type="match status" value="2"/>
</dbReference>
<dbReference type="RefSeq" id="WP_106113476.1">
    <property type="nucleotide sequence ID" value="NZ_PVSR01000010.1"/>
</dbReference>
<evidence type="ECO:0000313" key="4">
    <source>
        <dbReference type="EMBL" id="PRW63734.1"/>
    </source>
</evidence>
<dbReference type="EMBL" id="PVSR01000010">
    <property type="protein sequence ID" value="PRW63734.1"/>
    <property type="molecule type" value="Genomic_DNA"/>
</dbReference>
<dbReference type="PANTHER" id="PTHR33542:SF5">
    <property type="entry name" value="FERROCHELATASE CHE1"/>
    <property type="match status" value="1"/>
</dbReference>
<dbReference type="AlphaFoldDB" id="A0A2T0GXA7"/>
<keyword evidence="1" id="KW-0479">Metal-binding</keyword>
<dbReference type="GO" id="GO:0016829">
    <property type="term" value="F:lyase activity"/>
    <property type="evidence" value="ECO:0007669"/>
    <property type="project" value="UniProtKB-KW"/>
</dbReference>
<accession>A0A2T0GXA7</accession>
<dbReference type="InterPro" id="IPR002762">
    <property type="entry name" value="CbiX-like"/>
</dbReference>
<keyword evidence="5" id="KW-1185">Reference proteome</keyword>
<organism evidence="4 5">
    <name type="scientific">Actinopolyspora mortivallis</name>
    <dbReference type="NCBI Taxonomy" id="33906"/>
    <lineage>
        <taxon>Bacteria</taxon>
        <taxon>Bacillati</taxon>
        <taxon>Actinomycetota</taxon>
        <taxon>Actinomycetes</taxon>
        <taxon>Actinopolysporales</taxon>
        <taxon>Actinopolysporaceae</taxon>
        <taxon>Actinopolyspora</taxon>
    </lineage>
</organism>
<dbReference type="STRING" id="1050202.GCA_000384035_01879"/>
<dbReference type="CDD" id="cd03416">
    <property type="entry name" value="CbiX_SirB_N"/>
    <property type="match status" value="1"/>
</dbReference>
<dbReference type="PANTHER" id="PTHR33542">
    <property type="entry name" value="SIROHYDROCHLORIN FERROCHELATASE, CHLOROPLASTIC"/>
    <property type="match status" value="1"/>
</dbReference>
<comment type="caution">
    <text evidence="4">The sequence shown here is derived from an EMBL/GenBank/DDBJ whole genome shotgun (WGS) entry which is preliminary data.</text>
</comment>
<dbReference type="InterPro" id="IPR050963">
    <property type="entry name" value="Sirohydro_Cobaltochel/CbiX"/>
</dbReference>
<evidence type="ECO:0000313" key="5">
    <source>
        <dbReference type="Proteomes" id="UP000239352"/>
    </source>
</evidence>
<name>A0A2T0GXA7_ACTMO</name>
<dbReference type="Proteomes" id="UP000239352">
    <property type="component" value="Unassembled WGS sequence"/>
</dbReference>
<evidence type="ECO:0000256" key="3">
    <source>
        <dbReference type="SAM" id="MobiDB-lite"/>
    </source>
</evidence>
<gene>
    <name evidence="4" type="ORF">CEP50_08975</name>
</gene>
<evidence type="ECO:0000256" key="1">
    <source>
        <dbReference type="ARBA" id="ARBA00022723"/>
    </source>
</evidence>
<protein>
    <submittedName>
        <fullName evidence="4">Cobalamin biosynthesis protein CbiX</fullName>
    </submittedName>
</protein>
<dbReference type="SUPFAM" id="SSF53800">
    <property type="entry name" value="Chelatase"/>
    <property type="match status" value="1"/>
</dbReference>
<reference evidence="4 5" key="1">
    <citation type="submission" date="2018-03" db="EMBL/GenBank/DDBJ databases">
        <title>Actinopolyspora mortivallis from Sahara, screening for active biomolecules.</title>
        <authorList>
            <person name="Selama O."/>
            <person name="Wellington E.M.H."/>
            <person name="Hacene H."/>
        </authorList>
    </citation>
    <scope>NUCLEOTIDE SEQUENCE [LARGE SCALE GENOMIC DNA]</scope>
    <source>
        <strain evidence="4 5">M5A</strain>
    </source>
</reference>